<reference evidence="1 2" key="1">
    <citation type="submission" date="2020-06" db="EMBL/GenBank/DDBJ databases">
        <title>Transcriptomic and genomic resources for Thalictrum thalictroides and T. hernandezii: Facilitating candidate gene discovery in an emerging model plant lineage.</title>
        <authorList>
            <person name="Arias T."/>
            <person name="Riano-Pachon D.M."/>
            <person name="Di Stilio V.S."/>
        </authorList>
    </citation>
    <scope>NUCLEOTIDE SEQUENCE [LARGE SCALE GENOMIC DNA]</scope>
    <source>
        <strain evidence="2">cv. WT478/WT964</strain>
        <tissue evidence="1">Leaves</tissue>
    </source>
</reference>
<sequence>MLQNFSFGSLPAEDKRLEQTVICTRRQALWVYSYIISLHATKAEDHKSVNAYMLASSNLSLYSTKKGCYTACAGRCRDNVPCFTRVSETESDQEVVVSGDKME</sequence>
<organism evidence="1 2">
    <name type="scientific">Thalictrum thalictroides</name>
    <name type="common">Rue-anemone</name>
    <name type="synonym">Anemone thalictroides</name>
    <dbReference type="NCBI Taxonomy" id="46969"/>
    <lineage>
        <taxon>Eukaryota</taxon>
        <taxon>Viridiplantae</taxon>
        <taxon>Streptophyta</taxon>
        <taxon>Embryophyta</taxon>
        <taxon>Tracheophyta</taxon>
        <taxon>Spermatophyta</taxon>
        <taxon>Magnoliopsida</taxon>
        <taxon>Ranunculales</taxon>
        <taxon>Ranunculaceae</taxon>
        <taxon>Thalictroideae</taxon>
        <taxon>Thalictrum</taxon>
    </lineage>
</organism>
<evidence type="ECO:0000313" key="2">
    <source>
        <dbReference type="Proteomes" id="UP000554482"/>
    </source>
</evidence>
<dbReference type="EMBL" id="JABWDY010041937">
    <property type="protein sequence ID" value="KAF5177017.1"/>
    <property type="molecule type" value="Genomic_DNA"/>
</dbReference>
<evidence type="ECO:0000313" key="1">
    <source>
        <dbReference type="EMBL" id="KAF5177017.1"/>
    </source>
</evidence>
<proteinExistence type="predicted"/>
<name>A0A7J6UWN8_THATH</name>
<protein>
    <submittedName>
        <fullName evidence="1">Uncharacterized protein</fullName>
    </submittedName>
</protein>
<gene>
    <name evidence="1" type="ORF">FRX31_033394</name>
</gene>
<dbReference type="Proteomes" id="UP000554482">
    <property type="component" value="Unassembled WGS sequence"/>
</dbReference>
<keyword evidence="2" id="KW-1185">Reference proteome</keyword>
<comment type="caution">
    <text evidence="1">The sequence shown here is derived from an EMBL/GenBank/DDBJ whole genome shotgun (WGS) entry which is preliminary data.</text>
</comment>
<accession>A0A7J6UWN8</accession>
<dbReference type="AlphaFoldDB" id="A0A7J6UWN8"/>